<evidence type="ECO:0000259" key="2">
    <source>
        <dbReference type="Pfam" id="PF19263"/>
    </source>
</evidence>
<dbReference type="InterPro" id="IPR045455">
    <property type="entry name" value="NrS-1_pol-like_helicase"/>
</dbReference>
<gene>
    <name evidence="3" type="ORF">UFOVP682_33</name>
</gene>
<reference evidence="3" key="1">
    <citation type="submission" date="2020-04" db="EMBL/GenBank/DDBJ databases">
        <authorList>
            <person name="Chiriac C."/>
            <person name="Salcher M."/>
            <person name="Ghai R."/>
            <person name="Kavagutti S V."/>
        </authorList>
    </citation>
    <scope>NUCLEOTIDE SEQUENCE</scope>
</reference>
<name>A0A6J5NF49_9CAUD</name>
<evidence type="ECO:0000313" key="3">
    <source>
        <dbReference type="EMBL" id="CAB4157533.1"/>
    </source>
</evidence>
<feature type="domain" description="NrS-1 polymerase-like helicase" evidence="2">
    <location>
        <begin position="482"/>
        <end position="597"/>
    </location>
</feature>
<proteinExistence type="predicted"/>
<dbReference type="InterPro" id="IPR039459">
    <property type="entry name" value="RepB-like_DNA_primase_dom"/>
</dbReference>
<dbReference type="Gene3D" id="3.30.70.1790">
    <property type="entry name" value="RepB DNA-primase, N-terminal domain"/>
    <property type="match status" value="1"/>
</dbReference>
<dbReference type="EMBL" id="LR796661">
    <property type="protein sequence ID" value="CAB4157533.1"/>
    <property type="molecule type" value="Genomic_DNA"/>
</dbReference>
<evidence type="ECO:0000259" key="1">
    <source>
        <dbReference type="Pfam" id="PF16793"/>
    </source>
</evidence>
<organism evidence="3">
    <name type="scientific">uncultured Caudovirales phage</name>
    <dbReference type="NCBI Taxonomy" id="2100421"/>
    <lineage>
        <taxon>Viruses</taxon>
        <taxon>Duplodnaviria</taxon>
        <taxon>Heunggongvirae</taxon>
        <taxon>Uroviricota</taxon>
        <taxon>Caudoviricetes</taxon>
        <taxon>Peduoviridae</taxon>
        <taxon>Maltschvirus</taxon>
        <taxon>Maltschvirus maltsch</taxon>
    </lineage>
</organism>
<dbReference type="Pfam" id="PF19263">
    <property type="entry name" value="DUF5906"/>
    <property type="match status" value="1"/>
</dbReference>
<accession>A0A6J5NF49</accession>
<feature type="domain" description="RepB-like DNA primase" evidence="1">
    <location>
        <begin position="85"/>
        <end position="165"/>
    </location>
</feature>
<sequence length="765" mass="85722">MDLFEFYTSLAPEGETTLVVRQKPILQDGQMQFHADGAIKATWPAYYPNHKRRDGESWYGNTASFIVDRFNGKPSASIANCEYILVMMLDDIGTKSKTPPLEPTWIIETSPGSFQWGYVFSEQPSKADFAAAIRAIANAGYTDPGACNPVRNFRLPGSVNLKPGKDNFKAQLARFNPEREYTLDQICDALGVVPDESVRLGPVAIRVADDGTDDVMRWLSDNSMVLRHTNPEGWMGVVCPNHAEHTDGNPEGRYHPANRAYCCLHSHCLEFDSQTFLDWVAGQGGPVHQAGLRGELLAQVMTTALAKLPGTGMFEDRAEYIIKDTDAKNARRQLNRLEKADWYTRFAYVQEDESYFDLEDRREISRSTFNALFRHIPCRSIHNGSKIEASTCFDENRQSEDAHALVGITYAAGEEKIVEREGHQYGNRWRDARPAGIPGDVTRWLAHVTRMIPTDFEREHVLNALAFKVQHPNQKINHALLIGGHPGSGKDTMLAPFFWAIGGKTKQNCSLVKNEDLNSQWGYALECEVMEIAELRQSEARDRRALENALKPVIAAPPELLQINRKGLHPYMALNRVFVVAFSNERAAISIPSNDRRWFCIWSEAGRLPEAEAVALWQWYHSGGFEAVASYLHKRDVSAFNPSAAPPMTEAKAIMIDQGRSSGESYLVELIERRLSEFASGAIAGPFHALCDRLQNGVTGQHKIYQAALLHALREAGWVDMGRIHSAEFQTKKHIFCAPELAGLKRSELRRMVEEVPAPSAVRLA</sequence>
<protein>
    <submittedName>
        <fullName evidence="3">RepB DNA-primase from phage plasmid</fullName>
    </submittedName>
</protein>
<dbReference type="Pfam" id="PF16793">
    <property type="entry name" value="RepB_primase"/>
    <property type="match status" value="1"/>
</dbReference>